<organism evidence="2 3">
    <name type="scientific">Bacillus benzoevorans</name>
    <dbReference type="NCBI Taxonomy" id="1456"/>
    <lineage>
        <taxon>Bacteria</taxon>
        <taxon>Bacillati</taxon>
        <taxon>Bacillota</taxon>
        <taxon>Bacilli</taxon>
        <taxon>Bacillales</taxon>
        <taxon>Bacillaceae</taxon>
        <taxon>Bacillus</taxon>
    </lineage>
</organism>
<sequence length="107" mass="11171">MNPTTSAVAKGIAGGYELVLAIPFLGGLIVLSSGWQALTLSLVIHLIVLGISIGSQTSIAPSICGIVTALLAWIPVVGWLLHTIACIVLFVSAFADARKPRGHSKYY</sequence>
<dbReference type="AlphaFoldDB" id="A0A7X0HUT9"/>
<protein>
    <submittedName>
        <fullName evidence="2">Putative membrane protein</fullName>
    </submittedName>
</protein>
<feature type="transmembrane region" description="Helical" evidence="1">
    <location>
        <begin position="79"/>
        <end position="97"/>
    </location>
</feature>
<proteinExistence type="predicted"/>
<name>A0A7X0HUT9_9BACI</name>
<keyword evidence="1" id="KW-0812">Transmembrane</keyword>
<reference evidence="2 3" key="1">
    <citation type="submission" date="2020-08" db="EMBL/GenBank/DDBJ databases">
        <title>Genomic Encyclopedia of Type Strains, Phase IV (KMG-IV): sequencing the most valuable type-strain genomes for metagenomic binning, comparative biology and taxonomic classification.</title>
        <authorList>
            <person name="Goeker M."/>
        </authorList>
    </citation>
    <scope>NUCLEOTIDE SEQUENCE [LARGE SCALE GENOMIC DNA]</scope>
    <source>
        <strain evidence="2 3">DSM 5391</strain>
    </source>
</reference>
<evidence type="ECO:0000256" key="1">
    <source>
        <dbReference type="SAM" id="Phobius"/>
    </source>
</evidence>
<evidence type="ECO:0000313" key="2">
    <source>
        <dbReference type="EMBL" id="MBB6447304.1"/>
    </source>
</evidence>
<accession>A0A7X0HUT9</accession>
<dbReference type="RefSeq" id="WP_221452400.1">
    <property type="nucleotide sequence ID" value="NZ_JACHGK010000019.1"/>
</dbReference>
<feature type="transmembrane region" description="Helical" evidence="1">
    <location>
        <begin position="43"/>
        <end position="73"/>
    </location>
</feature>
<dbReference type="Proteomes" id="UP000531594">
    <property type="component" value="Unassembled WGS sequence"/>
</dbReference>
<gene>
    <name evidence="2" type="ORF">HNR53_003984</name>
</gene>
<keyword evidence="1" id="KW-1133">Transmembrane helix</keyword>
<evidence type="ECO:0000313" key="3">
    <source>
        <dbReference type="Proteomes" id="UP000531594"/>
    </source>
</evidence>
<comment type="caution">
    <text evidence="2">The sequence shown here is derived from an EMBL/GenBank/DDBJ whole genome shotgun (WGS) entry which is preliminary data.</text>
</comment>
<keyword evidence="1" id="KW-0472">Membrane</keyword>
<dbReference type="EMBL" id="JACHGK010000019">
    <property type="protein sequence ID" value="MBB6447304.1"/>
    <property type="molecule type" value="Genomic_DNA"/>
</dbReference>
<keyword evidence="3" id="KW-1185">Reference proteome</keyword>
<feature type="transmembrane region" description="Helical" evidence="1">
    <location>
        <begin position="12"/>
        <end position="31"/>
    </location>
</feature>